<dbReference type="InterPro" id="IPR018691">
    <property type="entry name" value="DUF2188"/>
</dbReference>
<protein>
    <submittedName>
        <fullName evidence="2">DUF2188 domain-containing protein</fullName>
    </submittedName>
</protein>
<dbReference type="Pfam" id="PF09954">
    <property type="entry name" value="DUF2188"/>
    <property type="match status" value="1"/>
</dbReference>
<gene>
    <name evidence="2" type="ORF">F2Y87_13085</name>
</gene>
<reference evidence="2 3" key="1">
    <citation type="journal article" date="2019" name="Nat. Med.">
        <title>A library of human gut bacterial isolates paired with longitudinal multiomics data enables mechanistic microbiome research.</title>
        <authorList>
            <person name="Poyet M."/>
            <person name="Groussin M."/>
            <person name="Gibbons S.M."/>
            <person name="Avila-Pacheco J."/>
            <person name="Jiang X."/>
            <person name="Kearney S.M."/>
            <person name="Perrotta A.R."/>
            <person name="Berdy B."/>
            <person name="Zhao S."/>
            <person name="Lieberman T.D."/>
            <person name="Swanson P.K."/>
            <person name="Smith M."/>
            <person name="Roesemann S."/>
            <person name="Alexander J.E."/>
            <person name="Rich S.A."/>
            <person name="Livny J."/>
            <person name="Vlamakis H."/>
            <person name="Clish C."/>
            <person name="Bullock K."/>
            <person name="Deik A."/>
            <person name="Scott J."/>
            <person name="Pierce K.A."/>
            <person name="Xavier R.J."/>
            <person name="Alm E.J."/>
        </authorList>
    </citation>
    <scope>NUCLEOTIDE SEQUENCE [LARGE SCALE GENOMIC DNA]</scope>
    <source>
        <strain evidence="2 3">BIOML-A8</strain>
    </source>
</reference>
<proteinExistence type="predicted"/>
<comment type="caution">
    <text evidence="2">The sequence shown here is derived from an EMBL/GenBank/DDBJ whole genome shotgun (WGS) entry which is preliminary data.</text>
</comment>
<evidence type="ECO:0000313" key="2">
    <source>
        <dbReference type="EMBL" id="KAA5418849.1"/>
    </source>
</evidence>
<dbReference type="AlphaFoldDB" id="A0A6L3K1E0"/>
<feature type="compositionally biased region" description="Basic and acidic residues" evidence="1">
    <location>
        <begin position="52"/>
        <end position="64"/>
    </location>
</feature>
<name>A0A6L3K1E0_9BACE</name>
<accession>A0A6L3K1E0</accession>
<evidence type="ECO:0000256" key="1">
    <source>
        <dbReference type="SAM" id="MobiDB-lite"/>
    </source>
</evidence>
<dbReference type="RefSeq" id="WP_149947063.1">
    <property type="nucleotide sequence ID" value="NZ_JBBNMF010000033.1"/>
</dbReference>
<feature type="region of interest" description="Disordered" evidence="1">
    <location>
        <begin position="1"/>
        <end position="27"/>
    </location>
</feature>
<organism evidence="2 3">
    <name type="scientific">Bacteroides cellulosilyticus</name>
    <dbReference type="NCBI Taxonomy" id="246787"/>
    <lineage>
        <taxon>Bacteria</taxon>
        <taxon>Pseudomonadati</taxon>
        <taxon>Bacteroidota</taxon>
        <taxon>Bacteroidia</taxon>
        <taxon>Bacteroidales</taxon>
        <taxon>Bacteroidaceae</taxon>
        <taxon>Bacteroides</taxon>
    </lineage>
</organism>
<evidence type="ECO:0000313" key="3">
    <source>
        <dbReference type="Proteomes" id="UP000482653"/>
    </source>
</evidence>
<dbReference type="Proteomes" id="UP000482653">
    <property type="component" value="Unassembled WGS sequence"/>
</dbReference>
<dbReference type="EMBL" id="VVYX01000013">
    <property type="protein sequence ID" value="KAA5418849.1"/>
    <property type="molecule type" value="Genomic_DNA"/>
</dbReference>
<sequence length="73" mass="8383">MKKNQHVVPSDDQWAVRGEGNSRKTRITQTQREAIEIARTIARKEQSELVIHGKDGRIRQKDSYGNDPFPPRG</sequence>
<feature type="region of interest" description="Disordered" evidence="1">
    <location>
        <begin position="52"/>
        <end position="73"/>
    </location>
</feature>